<dbReference type="Proteomes" id="UP000031307">
    <property type="component" value="Unassembled WGS sequence"/>
</dbReference>
<reference evidence="1 2" key="1">
    <citation type="journal article" date="2014" name="Mol. Biol. Evol.">
        <title>Massive expansion of Ubiquitination-related gene families within the Chlamydiae.</title>
        <authorList>
            <person name="Domman D."/>
            <person name="Collingro A."/>
            <person name="Lagkouvardos I."/>
            <person name="Gehre L."/>
            <person name="Weinmaier T."/>
            <person name="Rattei T."/>
            <person name="Subtil A."/>
            <person name="Horn M."/>
        </authorList>
    </citation>
    <scope>NUCLEOTIDE SEQUENCE [LARGE SCALE GENOMIC DNA]</scope>
    <source>
        <strain evidence="1 2">OEW1</strain>
    </source>
</reference>
<sequence length="122" mass="13997">MNPTTTVPAFQYETRIYEDLEDVIRGGGKVIEEIFIPSLKIIANSDDYLFHAEKPRNVYSVCFGKPEVETPLKEIQLPLELFEKIASITKRKLEFGNKEMNLTADLKNFGDNIGIPTYTRRI</sequence>
<organism evidence="1 2">
    <name type="scientific">Parachlamydia acanthamoebae</name>
    <dbReference type="NCBI Taxonomy" id="83552"/>
    <lineage>
        <taxon>Bacteria</taxon>
        <taxon>Pseudomonadati</taxon>
        <taxon>Chlamydiota</taxon>
        <taxon>Chlamydiia</taxon>
        <taxon>Parachlamydiales</taxon>
        <taxon>Parachlamydiaceae</taxon>
        <taxon>Parachlamydia</taxon>
    </lineage>
</organism>
<protein>
    <submittedName>
        <fullName evidence="1">Uncharacterized protein</fullName>
    </submittedName>
</protein>
<dbReference type="AlphaFoldDB" id="A0A0C1CAK0"/>
<dbReference type="RefSeq" id="WP_039376691.1">
    <property type="nucleotide sequence ID" value="NZ_JSAM01000050.1"/>
</dbReference>
<accession>A0A0C1CAK0</accession>
<comment type="caution">
    <text evidence="1">The sequence shown here is derived from an EMBL/GenBank/DDBJ whole genome shotgun (WGS) entry which is preliminary data.</text>
</comment>
<evidence type="ECO:0000313" key="2">
    <source>
        <dbReference type="Proteomes" id="UP000031307"/>
    </source>
</evidence>
<gene>
    <name evidence="1" type="ORF">DB43_FF00240</name>
</gene>
<dbReference type="PATRIC" id="fig|83552.4.peg.828"/>
<name>A0A0C1CAK0_9BACT</name>
<proteinExistence type="predicted"/>
<dbReference type="EMBL" id="JSAM01000050">
    <property type="protein sequence ID" value="KIA78005.1"/>
    <property type="molecule type" value="Genomic_DNA"/>
</dbReference>
<evidence type="ECO:0000313" key="1">
    <source>
        <dbReference type="EMBL" id="KIA78005.1"/>
    </source>
</evidence>